<sequence length="515" mass="55957">MIANDTTGGQAKAAYTATRTETAEADSGRLNNAFDKDRVQKELDIQREVIQQFGQNAAQGVARLSDYLGNSQDFQRAEILKSAIESELASTQDAGRRETLQQALNQTESYLEANRGRYETWKEGGVGRSLLHGAAGGLTTGGIGGALGAGGASAAAPYLDQAAENLGPAGKAVVNTAGGAAVGYVLGSNAGAVTGANADWNNRQLHDSEIAKIKRLADTFAKQEKISKAEAEKRLMVQAMRQVDKAYAEVYAGYDQKAEAHLRVNTGTFKADGKTFTEFANMGYYNDPNKFGNQTGYGAERVRLYQNPAYTQSQRDSDLNDKALKTISKGAAKGIANTPSVALNAPIDWVNEFTHSRMGRIQNVPYAYDYDNELEEAIGNQTSSAVINAIGVVSGLKTANSGLVLRYRADRFSTANSRQSAVPRNIQEQIFEKSVRENPLQGTVLVGMNNDSRFPTSAGFQKMEAKMTLTTGEKISIHYQYNRKNGKVYDLKFTNKPFNIQNSNQVFDSLKNIRK</sequence>
<evidence type="ECO:0000256" key="1">
    <source>
        <dbReference type="SAM" id="MobiDB-lite"/>
    </source>
</evidence>
<reference evidence="2 3" key="1">
    <citation type="submission" date="2018-11" db="EMBL/GenBank/DDBJ databases">
        <title>Neisseria weixii sp. nov. isolated from the rectal contents of plateau pika (Ochotona cruzoniae).</title>
        <authorList>
            <person name="Zhang G."/>
        </authorList>
    </citation>
    <scope>NUCLEOTIDE SEQUENCE [LARGE SCALE GENOMIC DNA]</scope>
    <source>
        <strain evidence="2 3">10009</strain>
    </source>
</reference>
<dbReference type="EMBL" id="RPFL01000075">
    <property type="protein sequence ID" value="RPD83148.1"/>
    <property type="molecule type" value="Genomic_DNA"/>
</dbReference>
<keyword evidence="3" id="KW-1185">Reference proteome</keyword>
<evidence type="ECO:0000313" key="2">
    <source>
        <dbReference type="EMBL" id="RPD83148.1"/>
    </source>
</evidence>
<dbReference type="Proteomes" id="UP000272412">
    <property type="component" value="Unassembled WGS sequence"/>
</dbReference>
<feature type="compositionally biased region" description="Low complexity" evidence="1">
    <location>
        <begin position="11"/>
        <end position="20"/>
    </location>
</feature>
<feature type="region of interest" description="Disordered" evidence="1">
    <location>
        <begin position="1"/>
        <end position="23"/>
    </location>
</feature>
<proteinExistence type="predicted"/>
<accession>A0A3N4MIX2</accession>
<gene>
    <name evidence="2" type="ORF">EGK74_13330</name>
</gene>
<evidence type="ECO:0000313" key="3">
    <source>
        <dbReference type="Proteomes" id="UP000272412"/>
    </source>
</evidence>
<dbReference type="AlphaFoldDB" id="A0A3N4MIX2"/>
<name>A0A3N4MIX2_9NEIS</name>
<organism evidence="2 3">
    <name type="scientific">Neisseria weixii</name>
    <dbReference type="NCBI Taxonomy" id="1853276"/>
    <lineage>
        <taxon>Bacteria</taxon>
        <taxon>Pseudomonadati</taxon>
        <taxon>Pseudomonadota</taxon>
        <taxon>Betaproteobacteria</taxon>
        <taxon>Neisseriales</taxon>
        <taxon>Neisseriaceae</taxon>
        <taxon>Neisseria</taxon>
    </lineage>
</organism>
<protein>
    <submittedName>
        <fullName evidence="2">Uncharacterized protein</fullName>
    </submittedName>
</protein>
<comment type="caution">
    <text evidence="2">The sequence shown here is derived from an EMBL/GenBank/DDBJ whole genome shotgun (WGS) entry which is preliminary data.</text>
</comment>